<proteinExistence type="predicted"/>
<name>A0A0E9X0V6_ANGAN</name>
<dbReference type="EMBL" id="GBXM01012481">
    <property type="protein sequence ID" value="JAH96096.1"/>
    <property type="molecule type" value="Transcribed_RNA"/>
</dbReference>
<organism evidence="2">
    <name type="scientific">Anguilla anguilla</name>
    <name type="common">European freshwater eel</name>
    <name type="synonym">Muraena anguilla</name>
    <dbReference type="NCBI Taxonomy" id="7936"/>
    <lineage>
        <taxon>Eukaryota</taxon>
        <taxon>Metazoa</taxon>
        <taxon>Chordata</taxon>
        <taxon>Craniata</taxon>
        <taxon>Vertebrata</taxon>
        <taxon>Euteleostomi</taxon>
        <taxon>Actinopterygii</taxon>
        <taxon>Neopterygii</taxon>
        <taxon>Teleostei</taxon>
        <taxon>Anguilliformes</taxon>
        <taxon>Anguillidae</taxon>
        <taxon>Anguilla</taxon>
    </lineage>
</organism>
<reference evidence="2" key="2">
    <citation type="journal article" date="2015" name="Fish Shellfish Immunol.">
        <title>Early steps in the European eel (Anguilla anguilla)-Vibrio vulnificus interaction in the gills: Role of the RtxA13 toxin.</title>
        <authorList>
            <person name="Callol A."/>
            <person name="Pajuelo D."/>
            <person name="Ebbesson L."/>
            <person name="Teles M."/>
            <person name="MacKenzie S."/>
            <person name="Amaro C."/>
        </authorList>
    </citation>
    <scope>NUCLEOTIDE SEQUENCE</scope>
</reference>
<feature type="transmembrane region" description="Helical" evidence="1">
    <location>
        <begin position="20"/>
        <end position="39"/>
    </location>
</feature>
<evidence type="ECO:0000313" key="2">
    <source>
        <dbReference type="EMBL" id="JAH96096.1"/>
    </source>
</evidence>
<keyword evidence="1" id="KW-0472">Membrane</keyword>
<accession>A0A0E9X0V6</accession>
<sequence length="126" mass="14276">MSHRDGFPKKKGTTYVVRKLALFVYFTGSLAVIQQDIFLSRVTCYKKGSTATCCLLQLKEESHPMEMLLTCCWVKQYIKGHWYARSPHASFGSKTANCVFSVFVTCSRQVKDIGAHAAYLNCIQHN</sequence>
<evidence type="ECO:0000256" key="1">
    <source>
        <dbReference type="SAM" id="Phobius"/>
    </source>
</evidence>
<reference evidence="2" key="1">
    <citation type="submission" date="2014-11" db="EMBL/GenBank/DDBJ databases">
        <authorList>
            <person name="Amaro Gonzalez C."/>
        </authorList>
    </citation>
    <scope>NUCLEOTIDE SEQUENCE</scope>
</reference>
<keyword evidence="1" id="KW-0812">Transmembrane</keyword>
<protein>
    <submittedName>
        <fullName evidence="2">Uncharacterized protein</fullName>
    </submittedName>
</protein>
<dbReference type="AlphaFoldDB" id="A0A0E9X0V6"/>
<keyword evidence="1" id="KW-1133">Transmembrane helix</keyword>